<feature type="domain" description="Tyrosine-protein phosphatase" evidence="5">
    <location>
        <begin position="18"/>
        <end position="171"/>
    </location>
</feature>
<dbReference type="Pfam" id="PF00782">
    <property type="entry name" value="DSPc"/>
    <property type="match status" value="1"/>
</dbReference>
<keyword evidence="4" id="KW-0904">Protein phosphatase</keyword>
<evidence type="ECO:0000256" key="1">
    <source>
        <dbReference type="ARBA" id="ARBA00008601"/>
    </source>
</evidence>
<evidence type="ECO:0000313" key="8">
    <source>
        <dbReference type="Proteomes" id="UP000472372"/>
    </source>
</evidence>
<organism evidence="7 8">
    <name type="scientific">Pyrenophora teres f. teres</name>
    <dbReference type="NCBI Taxonomy" id="97479"/>
    <lineage>
        <taxon>Eukaryota</taxon>
        <taxon>Fungi</taxon>
        <taxon>Dikarya</taxon>
        <taxon>Ascomycota</taxon>
        <taxon>Pezizomycotina</taxon>
        <taxon>Dothideomycetes</taxon>
        <taxon>Pleosporomycetidae</taxon>
        <taxon>Pleosporales</taxon>
        <taxon>Pleosporineae</taxon>
        <taxon>Pleosporaceae</taxon>
        <taxon>Pyrenophora</taxon>
    </lineage>
</organism>
<evidence type="ECO:0000256" key="4">
    <source>
        <dbReference type="ARBA" id="ARBA00022912"/>
    </source>
</evidence>
<evidence type="ECO:0000259" key="5">
    <source>
        <dbReference type="PROSITE" id="PS50054"/>
    </source>
</evidence>
<dbReference type="SUPFAM" id="SSF52799">
    <property type="entry name" value="(Phosphotyrosine protein) phosphatases II"/>
    <property type="match status" value="1"/>
</dbReference>
<proteinExistence type="inferred from homology"/>
<dbReference type="AlphaFoldDB" id="A0A6S6W0C1"/>
<reference evidence="7" key="1">
    <citation type="submission" date="2021-02" db="EMBL/GenBank/DDBJ databases">
        <authorList>
            <person name="Syme A R."/>
            <person name="Syme A R."/>
            <person name="Moolhuijzen P."/>
        </authorList>
    </citation>
    <scope>NUCLEOTIDE SEQUENCE</scope>
    <source>
        <strain evidence="7">W1-1</strain>
    </source>
</reference>
<dbReference type="PROSITE" id="PS50056">
    <property type="entry name" value="TYR_PHOSPHATASE_2"/>
    <property type="match status" value="1"/>
</dbReference>
<dbReference type="GO" id="GO:0005634">
    <property type="term" value="C:nucleus"/>
    <property type="evidence" value="ECO:0007669"/>
    <property type="project" value="TreeGrafter"/>
</dbReference>
<comment type="similarity">
    <text evidence="1">Belongs to the protein-tyrosine phosphatase family. Non-receptor class dual specificity subfamily.</text>
</comment>
<dbReference type="EMBL" id="HG992980">
    <property type="protein sequence ID" value="CAE7031998.1"/>
    <property type="molecule type" value="Genomic_DNA"/>
</dbReference>
<dbReference type="SMART" id="SM00195">
    <property type="entry name" value="DSPc"/>
    <property type="match status" value="1"/>
</dbReference>
<dbReference type="PROSITE" id="PS50054">
    <property type="entry name" value="TYR_PHOSPHATASE_DUAL"/>
    <property type="match status" value="1"/>
</dbReference>
<evidence type="ECO:0000256" key="3">
    <source>
        <dbReference type="ARBA" id="ARBA00022801"/>
    </source>
</evidence>
<dbReference type="Gene3D" id="3.90.190.10">
    <property type="entry name" value="Protein tyrosine phosphatase superfamily"/>
    <property type="match status" value="1"/>
</dbReference>
<dbReference type="InterPro" id="IPR020422">
    <property type="entry name" value="TYR_PHOSPHATASE_DUAL_dom"/>
</dbReference>
<evidence type="ECO:0000256" key="2">
    <source>
        <dbReference type="ARBA" id="ARBA00013064"/>
    </source>
</evidence>
<dbReference type="Proteomes" id="UP000472372">
    <property type="component" value="Chromosome 4"/>
</dbReference>
<dbReference type="PROSITE" id="PS00383">
    <property type="entry name" value="TYR_PHOSPHATASE_1"/>
    <property type="match status" value="1"/>
</dbReference>
<evidence type="ECO:0000259" key="6">
    <source>
        <dbReference type="PROSITE" id="PS50056"/>
    </source>
</evidence>
<feature type="domain" description="Tyrosine specific protein phosphatases" evidence="6">
    <location>
        <begin position="89"/>
        <end position="150"/>
    </location>
</feature>
<dbReference type="GO" id="GO:0008138">
    <property type="term" value="F:protein tyrosine/serine/threonine phosphatase activity"/>
    <property type="evidence" value="ECO:0007669"/>
    <property type="project" value="TreeGrafter"/>
</dbReference>
<dbReference type="InterPro" id="IPR000387">
    <property type="entry name" value="Tyr_Pase_dom"/>
</dbReference>
<accession>A0A6S6W0C1</accession>
<gene>
    <name evidence="7" type="ORF">PTTW11_04902</name>
</gene>
<dbReference type="GO" id="GO:0004725">
    <property type="term" value="F:protein tyrosine phosphatase activity"/>
    <property type="evidence" value="ECO:0007669"/>
    <property type="project" value="UniProtKB-EC"/>
</dbReference>
<dbReference type="InterPro" id="IPR016130">
    <property type="entry name" value="Tyr_Pase_AS"/>
</dbReference>
<dbReference type="EC" id="3.1.3.48" evidence="2"/>
<dbReference type="PANTHER" id="PTHR45848:SF4">
    <property type="entry name" value="DUAL SPECIFICITY PROTEIN PHOSPHATASE 12"/>
    <property type="match status" value="1"/>
</dbReference>
<dbReference type="InterPro" id="IPR000340">
    <property type="entry name" value="Dual-sp_phosphatase_cat-dom"/>
</dbReference>
<sequence length="206" mass="23209">MSYLLHGSTTHTGMGWLDLVPRTDPRLYIGGLYALYQTDLVEAANITHVLSVIDYEVMVGDKLKGLEHFHIRAEDHPNENLLQYLDAGARFIDSALNRPTTTTTTTKSGAVFVHCAMGKSRSATLVCAYLIWKHGVSPAQALQQLCEGRPICEPNVGFTEQLEVWASMCGVDGHGDKKRIYEEWEKNRFTGEVWEWERRAKEVAKL</sequence>
<keyword evidence="3" id="KW-0378">Hydrolase</keyword>
<evidence type="ECO:0000313" key="7">
    <source>
        <dbReference type="EMBL" id="CAE7031998.1"/>
    </source>
</evidence>
<dbReference type="CDD" id="cd14518">
    <property type="entry name" value="DSP_fungal_YVH1"/>
    <property type="match status" value="1"/>
</dbReference>
<dbReference type="PANTHER" id="PTHR45848">
    <property type="entry name" value="DUAL SPECIFICITY PROTEIN PHOSPHATASE 12 FAMILY MEMBER"/>
    <property type="match status" value="1"/>
</dbReference>
<name>A0A6S6W0C1_9PLEO</name>
<dbReference type="InterPro" id="IPR029021">
    <property type="entry name" value="Prot-tyrosine_phosphatase-like"/>
</dbReference>
<protein>
    <recommendedName>
        <fullName evidence="2">protein-tyrosine-phosphatase</fullName>
        <ecNumber evidence="2">3.1.3.48</ecNumber>
    </recommendedName>
</protein>